<gene>
    <name evidence="2" type="ORF">LNKW23_08110</name>
</gene>
<dbReference type="NCBIfam" id="TIGR03352">
    <property type="entry name" value="VI_chp_3"/>
    <property type="match status" value="1"/>
</dbReference>
<keyword evidence="1" id="KW-0732">Signal</keyword>
<evidence type="ECO:0008006" key="4">
    <source>
        <dbReference type="Google" id="ProtNLM"/>
    </source>
</evidence>
<dbReference type="RefSeq" id="WP_285670265.1">
    <property type="nucleotide sequence ID" value="NZ_BSYI01000004.1"/>
</dbReference>
<accession>A0ABQ6LK34</accession>
<dbReference type="Gene3D" id="2.60.40.4150">
    <property type="entry name" value="Type VI secretion system, lipoprotein SciN"/>
    <property type="match status" value="1"/>
</dbReference>
<feature type="chain" id="PRO_5046346039" description="Type VI secretion system lipoprotein TssJ" evidence="1">
    <location>
        <begin position="23"/>
        <end position="222"/>
    </location>
</feature>
<dbReference type="Pfam" id="PF12790">
    <property type="entry name" value="T6SS-SciN"/>
    <property type="match status" value="1"/>
</dbReference>
<keyword evidence="3" id="KW-1185">Reference proteome</keyword>
<dbReference type="InterPro" id="IPR038706">
    <property type="entry name" value="Type_VI_SciN-like_sf"/>
</dbReference>
<sequence>MLSARPLSLIGFGLVLALAGCAEPPPPPQPTTVALKITGGPAMNGGVPAKVKVYYLTADANFKAQDFFALYDNGPATLGADLVTVDEYLLAPGQSVEDTKTFDRAVPHIGAVVGLRNIDQPGWRATGDLAPRAPNAVALTIDGGGAKFGAGGGGGADPLAKAAGDVAGAAVEAGAGAAAGGADAALGAAQEAAAGAATEAATGAATGAATDAASSITSAFGG</sequence>
<proteinExistence type="predicted"/>
<reference evidence="2 3" key="1">
    <citation type="submission" date="2023-04" db="EMBL/GenBank/DDBJ databases">
        <title>Marinoamorphus aggregata gen. nov., sp. Nov., isolate from tissue of brittle star Ophioplocus japonicus.</title>
        <authorList>
            <person name="Kawano K."/>
            <person name="Sawayama S."/>
            <person name="Nakagawa S."/>
        </authorList>
    </citation>
    <scope>NUCLEOTIDE SEQUENCE [LARGE SCALE GENOMIC DNA]</scope>
    <source>
        <strain evidence="2 3">NKW23</strain>
    </source>
</reference>
<name>A0ABQ6LK34_9RHOB</name>
<evidence type="ECO:0000313" key="3">
    <source>
        <dbReference type="Proteomes" id="UP001239909"/>
    </source>
</evidence>
<feature type="signal peptide" evidence="1">
    <location>
        <begin position="1"/>
        <end position="22"/>
    </location>
</feature>
<dbReference type="PANTHER" id="PTHR37625">
    <property type="entry name" value="OUTER MEMBRANE LIPOPROTEIN-RELATED"/>
    <property type="match status" value="1"/>
</dbReference>
<dbReference type="Proteomes" id="UP001239909">
    <property type="component" value="Unassembled WGS sequence"/>
</dbReference>
<evidence type="ECO:0000313" key="2">
    <source>
        <dbReference type="EMBL" id="GMG81598.1"/>
    </source>
</evidence>
<comment type="caution">
    <text evidence="2">The sequence shown here is derived from an EMBL/GenBank/DDBJ whole genome shotgun (WGS) entry which is preliminary data.</text>
</comment>
<dbReference type="EMBL" id="BSYI01000004">
    <property type="protein sequence ID" value="GMG81598.1"/>
    <property type="molecule type" value="Genomic_DNA"/>
</dbReference>
<dbReference type="PANTHER" id="PTHR37625:SF4">
    <property type="entry name" value="OUTER MEMBRANE LIPOPROTEIN"/>
    <property type="match status" value="1"/>
</dbReference>
<evidence type="ECO:0000256" key="1">
    <source>
        <dbReference type="SAM" id="SignalP"/>
    </source>
</evidence>
<protein>
    <recommendedName>
        <fullName evidence="4">Type VI secretion system lipoprotein TssJ</fullName>
    </recommendedName>
</protein>
<organism evidence="2 3">
    <name type="scientific">Paralimibaculum aggregatum</name>
    <dbReference type="NCBI Taxonomy" id="3036245"/>
    <lineage>
        <taxon>Bacteria</taxon>
        <taxon>Pseudomonadati</taxon>
        <taxon>Pseudomonadota</taxon>
        <taxon>Alphaproteobacteria</taxon>
        <taxon>Rhodobacterales</taxon>
        <taxon>Paracoccaceae</taxon>
        <taxon>Paralimibaculum</taxon>
    </lineage>
</organism>
<dbReference type="InterPro" id="IPR017734">
    <property type="entry name" value="T6SS_SciN"/>
</dbReference>
<dbReference type="PROSITE" id="PS51257">
    <property type="entry name" value="PROKAR_LIPOPROTEIN"/>
    <property type="match status" value="1"/>
</dbReference>